<protein>
    <submittedName>
        <fullName evidence="1">Uncharacterized protein</fullName>
    </submittedName>
</protein>
<name>A0A089X7K2_STRGA</name>
<proteinExistence type="predicted"/>
<gene>
    <name evidence="1" type="ORF">SGLAU_19550</name>
</gene>
<dbReference type="HOGENOM" id="CLU_3189526_0_0_11"/>
<reference evidence="2" key="1">
    <citation type="journal article" date="2015" name="J. Biotechnol.">
        <title>Complete genome sequence of the actinobacterium Streptomyces glaucescens GLA.O (DSM 40922) consisting of a linear chromosome and one linear plasmid.</title>
        <authorList>
            <person name="Ortseifen V."/>
            <person name="Winkler A."/>
            <person name="Albersmeier A."/>
            <person name="Wendler S."/>
            <person name="Puhler A."/>
            <person name="Kalinowski J."/>
            <person name="Ruckert C."/>
        </authorList>
    </citation>
    <scope>NUCLEOTIDE SEQUENCE [LARGE SCALE GENOMIC DNA]</scope>
    <source>
        <strain evidence="2">DSM 40922 / GLA O</strain>
    </source>
</reference>
<dbReference type="RefSeq" id="WP_159072791.1">
    <property type="nucleotide sequence ID" value="NZ_CP009438.1"/>
</dbReference>
<dbReference type="Proteomes" id="UP000029482">
    <property type="component" value="Chromosome"/>
</dbReference>
<dbReference type="AlphaFoldDB" id="A0A089X7K2"/>
<accession>A0A089X7K2</accession>
<dbReference type="STRING" id="1907.SGLAU_19550"/>
<organism evidence="1 2">
    <name type="scientific">Streptomyces glaucescens</name>
    <dbReference type="NCBI Taxonomy" id="1907"/>
    <lineage>
        <taxon>Bacteria</taxon>
        <taxon>Bacillati</taxon>
        <taxon>Actinomycetota</taxon>
        <taxon>Actinomycetes</taxon>
        <taxon>Kitasatosporales</taxon>
        <taxon>Streptomycetaceae</taxon>
        <taxon>Streptomyces</taxon>
    </lineage>
</organism>
<sequence length="46" mass="4655">MGLVMAVGGRLALVLAFTVTGDGITRVDIVADRARLAELSVAALGD</sequence>
<dbReference type="EMBL" id="CP009438">
    <property type="protein sequence ID" value="AIR99867.1"/>
    <property type="molecule type" value="Genomic_DNA"/>
</dbReference>
<evidence type="ECO:0000313" key="1">
    <source>
        <dbReference type="EMBL" id="AIR99867.1"/>
    </source>
</evidence>
<keyword evidence="2" id="KW-1185">Reference proteome</keyword>
<evidence type="ECO:0000313" key="2">
    <source>
        <dbReference type="Proteomes" id="UP000029482"/>
    </source>
</evidence>
<dbReference type="OrthoDB" id="3211555at2"/>
<dbReference type="KEGG" id="sgu:SGLAU_19550"/>